<dbReference type="AlphaFoldDB" id="A0AA49GIM4"/>
<proteinExistence type="predicted"/>
<protein>
    <submittedName>
        <fullName evidence="1">Uncharacterized protein</fullName>
    </submittedName>
</protein>
<gene>
    <name evidence="1" type="ORF">K4G66_23900</name>
</gene>
<sequence length="87" mass="10037">MMKITTQQEVRLAIFNKLKKITKTGYPYIYSIIQTQEGHQVVEQEILRFVSQYSTSLDSAISKLESNYAYIDSFLVKSTDLSEGQIH</sequence>
<accession>A0AA49GIM4</accession>
<name>A0AA49GIM4_9BACT</name>
<evidence type="ECO:0000313" key="1">
    <source>
        <dbReference type="EMBL" id="WKN35422.1"/>
    </source>
</evidence>
<reference evidence="1" key="2">
    <citation type="journal article" date="2024" name="Antonie Van Leeuwenhoek">
        <title>Roseihalotalea indica gen. nov., sp. nov., a halophilic Bacteroidetes from mesopelagic Southwest Indian Ocean with higher carbohydrate metabolic potential.</title>
        <authorList>
            <person name="Chen B."/>
            <person name="Zhang M."/>
            <person name="Lin D."/>
            <person name="Ye J."/>
            <person name="Tang K."/>
        </authorList>
    </citation>
    <scope>NUCLEOTIDE SEQUENCE</scope>
    <source>
        <strain evidence="1">TK19036</strain>
    </source>
</reference>
<organism evidence="1">
    <name type="scientific">Roseihalotalea indica</name>
    <dbReference type="NCBI Taxonomy" id="2867963"/>
    <lineage>
        <taxon>Bacteria</taxon>
        <taxon>Pseudomonadati</taxon>
        <taxon>Bacteroidota</taxon>
        <taxon>Cytophagia</taxon>
        <taxon>Cytophagales</taxon>
        <taxon>Catalimonadaceae</taxon>
        <taxon>Roseihalotalea</taxon>
    </lineage>
</organism>
<reference evidence="1" key="1">
    <citation type="journal article" date="2023" name="Comput. Struct. Biotechnol. J.">
        <title>Discovery of a novel marine Bacteroidetes with a rich repertoire of carbohydrate-active enzymes.</title>
        <authorList>
            <person name="Chen B."/>
            <person name="Liu G."/>
            <person name="Chen Q."/>
            <person name="Wang H."/>
            <person name="Liu L."/>
            <person name="Tang K."/>
        </authorList>
    </citation>
    <scope>NUCLEOTIDE SEQUENCE</scope>
    <source>
        <strain evidence="1">TK19036</strain>
    </source>
</reference>
<dbReference type="EMBL" id="CP120682">
    <property type="protein sequence ID" value="WKN35422.1"/>
    <property type="molecule type" value="Genomic_DNA"/>
</dbReference>